<dbReference type="GO" id="GO:0005509">
    <property type="term" value="F:calcium ion binding"/>
    <property type="evidence" value="ECO:0007669"/>
    <property type="project" value="TreeGrafter"/>
</dbReference>
<dbReference type="GO" id="GO:0019853">
    <property type="term" value="P:L-ascorbic acid biosynthetic process"/>
    <property type="evidence" value="ECO:0007669"/>
    <property type="project" value="TreeGrafter"/>
</dbReference>
<reference evidence="5 6" key="1">
    <citation type="submission" date="2021-02" db="EMBL/GenBank/DDBJ databases">
        <title>FDA dAtabase for Regulatory Grade micrObial Sequences (FDA-ARGOS): Supporting development and validation of Infectious Disease Dx tests.</title>
        <authorList>
            <person name="Minogue T."/>
            <person name="Wolcott M."/>
            <person name="Wasieloski L."/>
            <person name="Aguilar W."/>
            <person name="Moore D."/>
            <person name="Jaissle J."/>
            <person name="Tallon L."/>
            <person name="Sadzewicz L."/>
            <person name="Zhao X."/>
            <person name="Boylan J."/>
            <person name="Ott S."/>
            <person name="Bowen H."/>
            <person name="Vavikolanu K."/>
            <person name="Mehta A."/>
            <person name="Aluvathingal J."/>
            <person name="Nadendla S."/>
            <person name="Yan Y."/>
            <person name="Sichtig H."/>
        </authorList>
    </citation>
    <scope>NUCLEOTIDE SEQUENCE [LARGE SCALE GENOMIC DNA]</scope>
    <source>
        <strain evidence="5 6">FDAARGOS_1272</strain>
    </source>
</reference>
<dbReference type="Proteomes" id="UP000625568">
    <property type="component" value="Chromosome 2"/>
</dbReference>
<dbReference type="AlphaFoldDB" id="A0A892IBL1"/>
<dbReference type="InterPro" id="IPR013658">
    <property type="entry name" value="SGL"/>
</dbReference>
<keyword evidence="3" id="KW-0862">Zinc</keyword>
<evidence type="ECO:0000256" key="2">
    <source>
        <dbReference type="PIRSR" id="PIRSR605511-1"/>
    </source>
</evidence>
<feature type="domain" description="SMP-30/Gluconolactonase/LRE-like region" evidence="4">
    <location>
        <begin position="55"/>
        <end position="305"/>
    </location>
</feature>
<dbReference type="Gene3D" id="2.120.10.30">
    <property type="entry name" value="TolB, C-terminal domain"/>
    <property type="match status" value="1"/>
</dbReference>
<dbReference type="PANTHER" id="PTHR10907:SF47">
    <property type="entry name" value="REGUCALCIN"/>
    <property type="match status" value="1"/>
</dbReference>
<evidence type="ECO:0000313" key="5">
    <source>
        <dbReference type="EMBL" id="QRO80346.1"/>
    </source>
</evidence>
<dbReference type="PRINTS" id="PR01790">
    <property type="entry name" value="SMP30FAMILY"/>
</dbReference>
<protein>
    <submittedName>
        <fullName evidence="5">SMP-30/gluconolactonase/LRE family protein</fullName>
    </submittedName>
</protein>
<feature type="binding site" evidence="3">
    <location>
        <position position="151"/>
    </location>
    <ligand>
        <name>substrate</name>
    </ligand>
</feature>
<evidence type="ECO:0000256" key="3">
    <source>
        <dbReference type="PIRSR" id="PIRSR605511-2"/>
    </source>
</evidence>
<feature type="binding site" evidence="3">
    <location>
        <position position="57"/>
    </location>
    <ligand>
        <name>a divalent metal cation</name>
        <dbReference type="ChEBI" id="CHEBI:60240"/>
    </ligand>
</feature>
<dbReference type="GeneID" id="93130295"/>
<dbReference type="EMBL" id="CP069483">
    <property type="protein sequence ID" value="QRO80346.1"/>
    <property type="molecule type" value="Genomic_DNA"/>
</dbReference>
<organism evidence="5 6">
    <name type="scientific">Burkholderia dolosa</name>
    <dbReference type="NCBI Taxonomy" id="152500"/>
    <lineage>
        <taxon>Bacteria</taxon>
        <taxon>Pseudomonadati</taxon>
        <taxon>Pseudomonadota</taxon>
        <taxon>Betaproteobacteria</taxon>
        <taxon>Burkholderiales</taxon>
        <taxon>Burkholderiaceae</taxon>
        <taxon>Burkholderia</taxon>
        <taxon>Burkholderia cepacia complex</taxon>
    </lineage>
</organism>
<feature type="active site" description="Proton donor/acceptor" evidence="2">
    <location>
        <position position="246"/>
    </location>
</feature>
<sequence>MQSRRYDHNYKFITITSAVYSRHLIIYDQISITTPNWKIMRTQQVTVASRGSDVLGESPVWDARDGVLYWVDIREGALRRLQMSDDGPGERTRSFRLGVGLLTGVTTATGNALLIGLARGIATAGTRDLDAPDILRPVLAAQCLAPQNRLNEIKTDPSGRIWCGAMWDYARGRSGALYRVDGTDLTCVRPHVTVPNALAFSPDGKWIYFCDSAIGVIERAPFDVESGRVGAWHELIGAAQAPGKPDGLAVDADGCLWSARFGAGCVIRFTPDGKRDTVIELPVSQPTSCAFGGDDLRTLFITTATQGLAAHDLAREPLAGSLFSVRTSASGLPLADARVPGS</sequence>
<name>A0A892IBL1_9BURK</name>
<feature type="binding site" evidence="3">
    <location>
        <position position="149"/>
    </location>
    <ligand>
        <name>substrate</name>
    </ligand>
</feature>
<comment type="cofactor">
    <cofactor evidence="3">
        <name>Zn(2+)</name>
        <dbReference type="ChEBI" id="CHEBI:29105"/>
    </cofactor>
    <text evidence="3">Binds 1 divalent metal cation per subunit.</text>
</comment>
<keyword evidence="3" id="KW-0479">Metal-binding</keyword>
<feature type="binding site" evidence="3">
    <location>
        <position position="196"/>
    </location>
    <ligand>
        <name>a divalent metal cation</name>
        <dbReference type="ChEBI" id="CHEBI:60240"/>
    </ligand>
</feature>
<evidence type="ECO:0000259" key="4">
    <source>
        <dbReference type="Pfam" id="PF08450"/>
    </source>
</evidence>
<comment type="similarity">
    <text evidence="1">Belongs to the SMP-30/CGR1 family.</text>
</comment>
<keyword evidence="6" id="KW-1185">Reference proteome</keyword>
<dbReference type="InterPro" id="IPR011042">
    <property type="entry name" value="6-blade_b-propeller_TolB-like"/>
</dbReference>
<gene>
    <name evidence="5" type="ORF">I6K02_18615</name>
</gene>
<dbReference type="Pfam" id="PF08450">
    <property type="entry name" value="SGL"/>
    <property type="match status" value="1"/>
</dbReference>
<dbReference type="PANTHER" id="PTHR10907">
    <property type="entry name" value="REGUCALCIN"/>
    <property type="match status" value="1"/>
</dbReference>
<evidence type="ECO:0000256" key="1">
    <source>
        <dbReference type="ARBA" id="ARBA00008853"/>
    </source>
</evidence>
<dbReference type="InterPro" id="IPR005511">
    <property type="entry name" value="SMP-30"/>
</dbReference>
<feature type="binding site" evidence="3">
    <location>
        <position position="246"/>
    </location>
    <ligand>
        <name>a divalent metal cation</name>
        <dbReference type="ChEBI" id="CHEBI:60240"/>
    </ligand>
</feature>
<evidence type="ECO:0000313" key="6">
    <source>
        <dbReference type="Proteomes" id="UP000625568"/>
    </source>
</evidence>
<dbReference type="SUPFAM" id="SSF63829">
    <property type="entry name" value="Calcium-dependent phosphotriesterase"/>
    <property type="match status" value="1"/>
</dbReference>
<accession>A0A892IBL1</accession>
<proteinExistence type="inferred from homology"/>
<dbReference type="GO" id="GO:0004341">
    <property type="term" value="F:gluconolactonase activity"/>
    <property type="evidence" value="ECO:0007669"/>
    <property type="project" value="TreeGrafter"/>
</dbReference>
<dbReference type="RefSeq" id="WP_123806720.1">
    <property type="nucleotide sequence ID" value="NZ_CP033838.1"/>
</dbReference>